<proteinExistence type="predicted"/>
<dbReference type="Gene3D" id="3.50.50.100">
    <property type="match status" value="1"/>
</dbReference>
<organism evidence="2 3">
    <name type="scientific">Desulfosporosinus orientis (strain ATCC 19365 / DSM 765 / NCIMB 8382 / VKM B-1628 / Singapore I)</name>
    <name type="common">Desulfotomaculum orientis</name>
    <dbReference type="NCBI Taxonomy" id="768706"/>
    <lineage>
        <taxon>Bacteria</taxon>
        <taxon>Bacillati</taxon>
        <taxon>Bacillota</taxon>
        <taxon>Clostridia</taxon>
        <taxon>Eubacteriales</taxon>
        <taxon>Desulfitobacteriaceae</taxon>
        <taxon>Desulfosporosinus</taxon>
    </lineage>
</organism>
<evidence type="ECO:0000259" key="1">
    <source>
        <dbReference type="Pfam" id="PF07992"/>
    </source>
</evidence>
<dbReference type="InterPro" id="IPR023753">
    <property type="entry name" value="FAD/NAD-binding_dom"/>
</dbReference>
<dbReference type="InterPro" id="IPR052541">
    <property type="entry name" value="SQRD"/>
</dbReference>
<reference evidence="2 3" key="2">
    <citation type="journal article" date="2012" name="J. Bacteriol.">
        <title>Complete genome sequences of Desulfosporosinus orientis DSM765T, Desulfosporosinus youngiae DSM17734T, Desulfosporosinus meridiei DSM13257T, and Desulfosporosinus acidiphilus DSM22704T.</title>
        <authorList>
            <person name="Pester M."/>
            <person name="Brambilla E."/>
            <person name="Alazard D."/>
            <person name="Rattei T."/>
            <person name="Weinmaier T."/>
            <person name="Han J."/>
            <person name="Lucas S."/>
            <person name="Lapidus A."/>
            <person name="Cheng J.F."/>
            <person name="Goodwin L."/>
            <person name="Pitluck S."/>
            <person name="Peters L."/>
            <person name="Ovchinnikova G."/>
            <person name="Teshima H."/>
            <person name="Detter J.C."/>
            <person name="Han C.S."/>
            <person name="Tapia R."/>
            <person name="Land M.L."/>
            <person name="Hauser L."/>
            <person name="Kyrpides N.C."/>
            <person name="Ivanova N.N."/>
            <person name="Pagani I."/>
            <person name="Huntmann M."/>
            <person name="Wei C.L."/>
            <person name="Davenport K.W."/>
            <person name="Daligault H."/>
            <person name="Chain P.S."/>
            <person name="Chen A."/>
            <person name="Mavromatis K."/>
            <person name="Markowitz V."/>
            <person name="Szeto E."/>
            <person name="Mikhailova N."/>
            <person name="Pati A."/>
            <person name="Wagner M."/>
            <person name="Woyke T."/>
            <person name="Ollivier B."/>
            <person name="Klenk H.P."/>
            <person name="Spring S."/>
            <person name="Loy A."/>
        </authorList>
    </citation>
    <scope>NUCLEOTIDE SEQUENCE [LARGE SCALE GENOMIC DNA]</scope>
    <source>
        <strain evidence="3">ATCC 19365 / DSM 765 / NCIMB 8382 / VKM B-1628</strain>
    </source>
</reference>
<reference evidence="3" key="1">
    <citation type="submission" date="2011-11" db="EMBL/GenBank/DDBJ databases">
        <title>Complete sequence of Desulfosporosinus orientis DSM 765.</title>
        <authorList>
            <person name="Lucas S."/>
            <person name="Han J."/>
            <person name="Lapidus A."/>
            <person name="Cheng J.-F."/>
            <person name="Goodwin L."/>
            <person name="Pitluck S."/>
            <person name="Peters L."/>
            <person name="Ovchinnikova G."/>
            <person name="Teshima H."/>
            <person name="Detter J.C."/>
            <person name="Han C."/>
            <person name="Tapia R."/>
            <person name="Land M."/>
            <person name="Hauser L."/>
            <person name="Kyrpides N."/>
            <person name="Ivanova N."/>
            <person name="Pagani I."/>
            <person name="Pester M."/>
            <person name="Spring S."/>
            <person name="Ollivier B."/>
            <person name="Rattei T."/>
            <person name="Klenk H.-P."/>
            <person name="Wagner M."/>
            <person name="Loy A."/>
            <person name="Woyke T."/>
        </authorList>
    </citation>
    <scope>NUCLEOTIDE SEQUENCE [LARGE SCALE GENOMIC DNA]</scope>
    <source>
        <strain evidence="3">ATCC 19365 / DSM 765 / NCIMB 8382 / VKM B-1628</strain>
    </source>
</reference>
<evidence type="ECO:0000313" key="3">
    <source>
        <dbReference type="Proteomes" id="UP000006346"/>
    </source>
</evidence>
<dbReference type="SUPFAM" id="SSF51905">
    <property type="entry name" value="FAD/NAD(P)-binding domain"/>
    <property type="match status" value="2"/>
</dbReference>
<accession>G7W9N8</accession>
<sequence length="400" mass="44918">MARIIVAGGNFSGLTSVLELRRKIGYDHEIILISKSPDFLFVPSLIWVPLGKRKLKDLTIPLNSIVRRADVHFICAEITEIIAEKKIVRCGDKDLNYDYLIIATGPEWVFDQIPGEGLGSNVSFIVNPEKVLEARQRWLKFITEPGPVVIGVVPGSQCTGPAYEFLFNIEKRCRELDIRKKVDITFVTSEPYLGHLGLGGIMGSNYILKTMLPLFNINYITNAEIREVTNQALLLKSGPKIPYKYLMIMPRFKGAKAVQDSKGLGNSEGFIPVYDTYQHKNYPHIFGVGIAADLPMQFRTPVAIGIPKTGYAADESAKTAAENIARLLRGNEPLERKPMSQIPELCIMDAGGKEMLSFSDSLLKPRRFSIILPNPFCNINKLMFEKYYLWKVRHGLSKLP</sequence>
<dbReference type="GO" id="GO:0016491">
    <property type="term" value="F:oxidoreductase activity"/>
    <property type="evidence" value="ECO:0007669"/>
    <property type="project" value="InterPro"/>
</dbReference>
<dbReference type="Proteomes" id="UP000006346">
    <property type="component" value="Chromosome"/>
</dbReference>
<dbReference type="KEGG" id="dor:Desor_4549"/>
<feature type="domain" description="FAD/NAD(P)-binding" evidence="1">
    <location>
        <begin position="3"/>
        <end position="298"/>
    </location>
</feature>
<dbReference type="PATRIC" id="fig|768706.3.peg.4622"/>
<dbReference type="PANTHER" id="PTHR43755">
    <property type="match status" value="1"/>
</dbReference>
<dbReference type="OrthoDB" id="9781621at2"/>
<evidence type="ECO:0000313" key="2">
    <source>
        <dbReference type="EMBL" id="AET69955.1"/>
    </source>
</evidence>
<gene>
    <name evidence="2" type="ordered locus">Desor_4549</name>
</gene>
<dbReference type="PANTHER" id="PTHR43755:SF1">
    <property type="entry name" value="FAD-DEPENDENT PYRIDINE NUCLEOTIDE-DISULPHIDE OXIDOREDUCTASE"/>
    <property type="match status" value="1"/>
</dbReference>
<dbReference type="Pfam" id="PF07992">
    <property type="entry name" value="Pyr_redox_2"/>
    <property type="match status" value="1"/>
</dbReference>
<dbReference type="eggNOG" id="COG0446">
    <property type="taxonomic scope" value="Bacteria"/>
</dbReference>
<protein>
    <submittedName>
        <fullName evidence="2">NADH dehydrogenase, FAD-containing subunit</fullName>
    </submittedName>
</protein>
<dbReference type="RefSeq" id="WP_014186762.1">
    <property type="nucleotide sequence ID" value="NC_016584.1"/>
</dbReference>
<dbReference type="AlphaFoldDB" id="G7W9N8"/>
<name>G7W9N8_DESOD</name>
<keyword evidence="3" id="KW-1185">Reference proteome</keyword>
<dbReference type="InterPro" id="IPR036188">
    <property type="entry name" value="FAD/NAD-bd_sf"/>
</dbReference>
<dbReference type="HOGENOM" id="CLU_030742_5_2_9"/>
<dbReference type="STRING" id="768706.Desor_4549"/>
<dbReference type="EMBL" id="CP003108">
    <property type="protein sequence ID" value="AET69955.1"/>
    <property type="molecule type" value="Genomic_DNA"/>
</dbReference>